<dbReference type="Proteomes" id="UP001201273">
    <property type="component" value="Unassembled WGS sequence"/>
</dbReference>
<dbReference type="EMBL" id="JAIMJA010000011">
    <property type="protein sequence ID" value="MCE2595493.1"/>
    <property type="molecule type" value="Genomic_DNA"/>
</dbReference>
<proteinExistence type="predicted"/>
<evidence type="ECO:0000256" key="1">
    <source>
        <dbReference type="SAM" id="Phobius"/>
    </source>
</evidence>
<accession>A0ABS8WB68</accession>
<keyword evidence="1" id="KW-1133">Transmembrane helix</keyword>
<evidence type="ECO:0000313" key="2">
    <source>
        <dbReference type="EMBL" id="MCE2595493.1"/>
    </source>
</evidence>
<dbReference type="RefSeq" id="WP_233052971.1">
    <property type="nucleotide sequence ID" value="NZ_JAIMJA010000011.1"/>
</dbReference>
<sequence>MKLKALLSWQWQDYAINHQSKTNLWIHIIAVPIFICALFALFINLFSGAMLGALVSVAVAMSSLVLQSVGHKQETKQPAPFSSAGNFIARLLIEQCYTFPKFVLKGQWFKSVRRN</sequence>
<keyword evidence="3" id="KW-1185">Reference proteome</keyword>
<evidence type="ECO:0000313" key="3">
    <source>
        <dbReference type="Proteomes" id="UP001201273"/>
    </source>
</evidence>
<keyword evidence="1" id="KW-0472">Membrane</keyword>
<gene>
    <name evidence="2" type="ORF">K6Y31_11755</name>
</gene>
<dbReference type="InterPro" id="IPR009305">
    <property type="entry name" value="Mpo1-like"/>
</dbReference>
<keyword evidence="1" id="KW-0812">Transmembrane</keyword>
<feature type="transmembrane region" description="Helical" evidence="1">
    <location>
        <begin position="24"/>
        <end position="43"/>
    </location>
</feature>
<comment type="caution">
    <text evidence="2">The sequence shown here is derived from an EMBL/GenBank/DDBJ whole genome shotgun (WGS) entry which is preliminary data.</text>
</comment>
<feature type="transmembrane region" description="Helical" evidence="1">
    <location>
        <begin position="49"/>
        <end position="66"/>
    </location>
</feature>
<dbReference type="Pfam" id="PF06127">
    <property type="entry name" value="Mpo1-like"/>
    <property type="match status" value="1"/>
</dbReference>
<reference evidence="2 3" key="1">
    <citation type="journal article" date="2022" name="Environ. Microbiol. Rep.">
        <title>Eco-phylogenetic analyses reveal divergent evolution of vitamin B12 metabolism in the marine bacterial family 'Psychromonadaceae'.</title>
        <authorList>
            <person name="Jin X."/>
            <person name="Yang Y."/>
            <person name="Cao H."/>
            <person name="Gao B."/>
            <person name="Zhao Z."/>
        </authorList>
    </citation>
    <scope>NUCLEOTIDE SEQUENCE [LARGE SCALE GENOMIC DNA]</scope>
    <source>
        <strain evidence="2 3">MKS20</strain>
    </source>
</reference>
<protein>
    <submittedName>
        <fullName evidence="2">DUF962 domain-containing protein</fullName>
    </submittedName>
</protein>
<name>A0ABS8WB68_9GAMM</name>
<organism evidence="2 3">
    <name type="scientific">Motilimonas cestriensis</name>
    <dbReference type="NCBI Taxonomy" id="2742685"/>
    <lineage>
        <taxon>Bacteria</taxon>
        <taxon>Pseudomonadati</taxon>
        <taxon>Pseudomonadota</taxon>
        <taxon>Gammaproteobacteria</taxon>
        <taxon>Alteromonadales</taxon>
        <taxon>Alteromonadales genera incertae sedis</taxon>
        <taxon>Motilimonas</taxon>
    </lineage>
</organism>